<organism evidence="2 3">
    <name type="scientific">Microthyrium microscopicum</name>
    <dbReference type="NCBI Taxonomy" id="703497"/>
    <lineage>
        <taxon>Eukaryota</taxon>
        <taxon>Fungi</taxon>
        <taxon>Dikarya</taxon>
        <taxon>Ascomycota</taxon>
        <taxon>Pezizomycotina</taxon>
        <taxon>Dothideomycetes</taxon>
        <taxon>Dothideomycetes incertae sedis</taxon>
        <taxon>Microthyriales</taxon>
        <taxon>Microthyriaceae</taxon>
        <taxon>Microthyrium</taxon>
    </lineage>
</organism>
<proteinExistence type="predicted"/>
<evidence type="ECO:0000256" key="1">
    <source>
        <dbReference type="SAM" id="MobiDB-lite"/>
    </source>
</evidence>
<accession>A0A6A6UL45</accession>
<evidence type="ECO:0000313" key="3">
    <source>
        <dbReference type="Proteomes" id="UP000799302"/>
    </source>
</evidence>
<protein>
    <submittedName>
        <fullName evidence="2">Uncharacterized protein</fullName>
    </submittedName>
</protein>
<feature type="region of interest" description="Disordered" evidence="1">
    <location>
        <begin position="227"/>
        <end position="249"/>
    </location>
</feature>
<sequence>MAEMSLSWIPESECNEVNQEVDLGEFVVVLFYCDSDITHSKRSPVARLWFPKAPGAVFPAYQQHWVIFTRLAGILSTFASDQVYYMLANDLTSIDKHLTSIRGSWPLAPAGVDVTLRVFFHLLIHSTIPPSNVAAGFMDLKAVCLFLADEILSVDPDHEDSILIKFAGDLHTAANSAITQTATTAGSSHATVASAANSSNTQAGNNTAPSNTAGLSAGRLLAMRLSQDAAAAPRSDASHADPSASSDEE</sequence>
<keyword evidence="3" id="KW-1185">Reference proteome</keyword>
<evidence type="ECO:0000313" key="2">
    <source>
        <dbReference type="EMBL" id="KAF2672952.1"/>
    </source>
</evidence>
<feature type="region of interest" description="Disordered" evidence="1">
    <location>
        <begin position="193"/>
        <end position="213"/>
    </location>
</feature>
<gene>
    <name evidence="2" type="ORF">BT63DRAFT_140877</name>
</gene>
<dbReference type="EMBL" id="MU004231">
    <property type="protein sequence ID" value="KAF2672952.1"/>
    <property type="molecule type" value="Genomic_DNA"/>
</dbReference>
<reference evidence="2" key="1">
    <citation type="journal article" date="2020" name="Stud. Mycol.">
        <title>101 Dothideomycetes genomes: a test case for predicting lifestyles and emergence of pathogens.</title>
        <authorList>
            <person name="Haridas S."/>
            <person name="Albert R."/>
            <person name="Binder M."/>
            <person name="Bloem J."/>
            <person name="Labutti K."/>
            <person name="Salamov A."/>
            <person name="Andreopoulos B."/>
            <person name="Baker S."/>
            <person name="Barry K."/>
            <person name="Bills G."/>
            <person name="Bluhm B."/>
            <person name="Cannon C."/>
            <person name="Castanera R."/>
            <person name="Culley D."/>
            <person name="Daum C."/>
            <person name="Ezra D."/>
            <person name="Gonzalez J."/>
            <person name="Henrissat B."/>
            <person name="Kuo A."/>
            <person name="Liang C."/>
            <person name="Lipzen A."/>
            <person name="Lutzoni F."/>
            <person name="Magnuson J."/>
            <person name="Mondo S."/>
            <person name="Nolan M."/>
            <person name="Ohm R."/>
            <person name="Pangilinan J."/>
            <person name="Park H.-J."/>
            <person name="Ramirez L."/>
            <person name="Alfaro M."/>
            <person name="Sun H."/>
            <person name="Tritt A."/>
            <person name="Yoshinaga Y."/>
            <person name="Zwiers L.-H."/>
            <person name="Turgeon B."/>
            <person name="Goodwin S."/>
            <person name="Spatafora J."/>
            <person name="Crous P."/>
            <person name="Grigoriev I."/>
        </authorList>
    </citation>
    <scope>NUCLEOTIDE SEQUENCE</scope>
    <source>
        <strain evidence="2">CBS 115976</strain>
    </source>
</reference>
<name>A0A6A6UL45_9PEZI</name>
<dbReference type="Proteomes" id="UP000799302">
    <property type="component" value="Unassembled WGS sequence"/>
</dbReference>
<dbReference type="AlphaFoldDB" id="A0A6A6UL45"/>
<feature type="compositionally biased region" description="Low complexity" evidence="1">
    <location>
        <begin position="193"/>
        <end position="208"/>
    </location>
</feature>